<organism evidence="4 5">
    <name type="scientific">Cryptolaemus montrouzieri</name>
    <dbReference type="NCBI Taxonomy" id="559131"/>
    <lineage>
        <taxon>Eukaryota</taxon>
        <taxon>Metazoa</taxon>
        <taxon>Ecdysozoa</taxon>
        <taxon>Arthropoda</taxon>
        <taxon>Hexapoda</taxon>
        <taxon>Insecta</taxon>
        <taxon>Pterygota</taxon>
        <taxon>Neoptera</taxon>
        <taxon>Endopterygota</taxon>
        <taxon>Coleoptera</taxon>
        <taxon>Polyphaga</taxon>
        <taxon>Cucujiformia</taxon>
        <taxon>Coccinelloidea</taxon>
        <taxon>Coccinellidae</taxon>
        <taxon>Scymninae</taxon>
        <taxon>Scymnini</taxon>
        <taxon>Cryptolaemus</taxon>
    </lineage>
</organism>
<dbReference type="EMBL" id="JABFTP020000185">
    <property type="protein sequence ID" value="KAL3288696.1"/>
    <property type="molecule type" value="Genomic_DNA"/>
</dbReference>
<protein>
    <submittedName>
        <fullName evidence="4">Uncharacterized protein</fullName>
    </submittedName>
</protein>
<feature type="region of interest" description="Disordered" evidence="3">
    <location>
        <begin position="35"/>
        <end position="60"/>
    </location>
</feature>
<dbReference type="PROSITE" id="PS00233">
    <property type="entry name" value="CHIT_BIND_RR_1"/>
    <property type="match status" value="1"/>
</dbReference>
<keyword evidence="5" id="KW-1185">Reference proteome</keyword>
<feature type="compositionally biased region" description="Basic and acidic residues" evidence="3">
    <location>
        <begin position="39"/>
        <end position="51"/>
    </location>
</feature>
<name>A0ABD2PDH2_9CUCU</name>
<dbReference type="Proteomes" id="UP001516400">
    <property type="component" value="Unassembled WGS sequence"/>
</dbReference>
<keyword evidence="1 2" id="KW-0193">Cuticle</keyword>
<evidence type="ECO:0000256" key="2">
    <source>
        <dbReference type="PROSITE-ProRule" id="PRU00497"/>
    </source>
</evidence>
<sequence length="185" mass="20277">MIATVANAAFLSTGQIVSEGEVPAHYKFQYQVDDPATGDQKHQEESREGDVVRGSYSLTEPDGSRRIVEYSADDVNGFQAIVHKEPSGVPSPTVAHAPTPVLASAPVIAKDVKSVSPYQHYSTPIQVGNVPFVPGAATYLGLRSNVDDYPFNSPYYSGYVHPYAAYNHVYSPYQSNHLTNHYNHY</sequence>
<dbReference type="PANTHER" id="PTHR12236:SF86">
    <property type="entry name" value="CCP84AC-RELATED"/>
    <property type="match status" value="1"/>
</dbReference>
<dbReference type="AlphaFoldDB" id="A0ABD2PDH2"/>
<evidence type="ECO:0000256" key="3">
    <source>
        <dbReference type="SAM" id="MobiDB-lite"/>
    </source>
</evidence>
<dbReference type="InterPro" id="IPR031311">
    <property type="entry name" value="CHIT_BIND_RR_consensus"/>
</dbReference>
<accession>A0ABD2PDH2</accession>
<dbReference type="Pfam" id="PF00379">
    <property type="entry name" value="Chitin_bind_4"/>
    <property type="match status" value="1"/>
</dbReference>
<dbReference type="PRINTS" id="PR00947">
    <property type="entry name" value="CUTICLE"/>
</dbReference>
<dbReference type="InterPro" id="IPR000618">
    <property type="entry name" value="Insect_cuticle"/>
</dbReference>
<dbReference type="GO" id="GO:0042302">
    <property type="term" value="F:structural constituent of cuticle"/>
    <property type="evidence" value="ECO:0007669"/>
    <property type="project" value="UniProtKB-UniRule"/>
</dbReference>
<dbReference type="PROSITE" id="PS51155">
    <property type="entry name" value="CHIT_BIND_RR_2"/>
    <property type="match status" value="1"/>
</dbReference>
<evidence type="ECO:0000313" key="5">
    <source>
        <dbReference type="Proteomes" id="UP001516400"/>
    </source>
</evidence>
<dbReference type="InterPro" id="IPR051217">
    <property type="entry name" value="Insect_Cuticle_Struc_Prot"/>
</dbReference>
<proteinExistence type="predicted"/>
<evidence type="ECO:0000313" key="4">
    <source>
        <dbReference type="EMBL" id="KAL3288696.1"/>
    </source>
</evidence>
<evidence type="ECO:0000256" key="1">
    <source>
        <dbReference type="ARBA" id="ARBA00022460"/>
    </source>
</evidence>
<comment type="caution">
    <text evidence="4">The sequence shown here is derived from an EMBL/GenBank/DDBJ whole genome shotgun (WGS) entry which is preliminary data.</text>
</comment>
<dbReference type="PANTHER" id="PTHR12236">
    <property type="entry name" value="STRUCTURAL CONTITUENT OF CUTICLE"/>
    <property type="match status" value="1"/>
</dbReference>
<reference evidence="4 5" key="1">
    <citation type="journal article" date="2021" name="BMC Biol.">
        <title>Horizontally acquired antibacterial genes associated with adaptive radiation of ladybird beetles.</title>
        <authorList>
            <person name="Li H.S."/>
            <person name="Tang X.F."/>
            <person name="Huang Y.H."/>
            <person name="Xu Z.Y."/>
            <person name="Chen M.L."/>
            <person name="Du X.Y."/>
            <person name="Qiu B.Y."/>
            <person name="Chen P.T."/>
            <person name="Zhang W."/>
            <person name="Slipinski A."/>
            <person name="Escalona H.E."/>
            <person name="Waterhouse R.M."/>
            <person name="Zwick A."/>
            <person name="Pang H."/>
        </authorList>
    </citation>
    <scope>NUCLEOTIDE SEQUENCE [LARGE SCALE GENOMIC DNA]</scope>
    <source>
        <strain evidence="4">SYSU2018</strain>
    </source>
</reference>
<gene>
    <name evidence="4" type="ORF">HHI36_003130</name>
</gene>